<accession>A0A328AKL0</accession>
<evidence type="ECO:0000256" key="6">
    <source>
        <dbReference type="ARBA" id="ARBA00023136"/>
    </source>
</evidence>
<dbReference type="OrthoDB" id="7051241at2"/>
<dbReference type="Gene3D" id="2.170.130.10">
    <property type="entry name" value="TonB-dependent receptor, plug domain"/>
    <property type="match status" value="1"/>
</dbReference>
<dbReference type="GO" id="GO:0009279">
    <property type="term" value="C:cell outer membrane"/>
    <property type="evidence" value="ECO:0007669"/>
    <property type="project" value="UniProtKB-SubCell"/>
</dbReference>
<gene>
    <name evidence="13" type="ORF">DJ017_05115</name>
</gene>
<evidence type="ECO:0000256" key="5">
    <source>
        <dbReference type="ARBA" id="ARBA00023077"/>
    </source>
</evidence>
<dbReference type="PANTHER" id="PTHR47234:SF2">
    <property type="entry name" value="TONB-DEPENDENT RECEPTOR"/>
    <property type="match status" value="1"/>
</dbReference>
<dbReference type="PANTHER" id="PTHR47234">
    <property type="match status" value="1"/>
</dbReference>
<evidence type="ECO:0000259" key="12">
    <source>
        <dbReference type="Pfam" id="PF07715"/>
    </source>
</evidence>
<keyword evidence="6 8" id="KW-0472">Membrane</keyword>
<evidence type="ECO:0000256" key="2">
    <source>
        <dbReference type="ARBA" id="ARBA00022448"/>
    </source>
</evidence>
<protein>
    <recommendedName>
        <fullName evidence="15">TonB-dependent receptor</fullName>
    </recommendedName>
</protein>
<comment type="similarity">
    <text evidence="8 9">Belongs to the TonB-dependent receptor family.</text>
</comment>
<dbReference type="InterPro" id="IPR039426">
    <property type="entry name" value="TonB-dep_rcpt-like"/>
</dbReference>
<dbReference type="EMBL" id="QFYQ01000001">
    <property type="protein sequence ID" value="RAK53944.1"/>
    <property type="molecule type" value="Genomic_DNA"/>
</dbReference>
<dbReference type="SUPFAM" id="SSF56935">
    <property type="entry name" value="Porins"/>
    <property type="match status" value="1"/>
</dbReference>
<dbReference type="PROSITE" id="PS52016">
    <property type="entry name" value="TONB_DEPENDENT_REC_3"/>
    <property type="match status" value="1"/>
</dbReference>
<dbReference type="InterPro" id="IPR037066">
    <property type="entry name" value="Plug_dom_sf"/>
</dbReference>
<reference evidence="14" key="1">
    <citation type="submission" date="2018-05" db="EMBL/GenBank/DDBJ databases">
        <authorList>
            <person name="Li X."/>
        </authorList>
    </citation>
    <scope>NUCLEOTIDE SEQUENCE [LARGE SCALE GENOMIC DNA]</scope>
    <source>
        <strain evidence="14">LX32</strain>
    </source>
</reference>
<name>A0A328AKL0_9CAUL</name>
<dbReference type="InterPro" id="IPR012910">
    <property type="entry name" value="Plug_dom"/>
</dbReference>
<proteinExistence type="inferred from homology"/>
<evidence type="ECO:0000313" key="13">
    <source>
        <dbReference type="EMBL" id="RAK53944.1"/>
    </source>
</evidence>
<organism evidence="13 14">
    <name type="scientific">Phenylobacterium soli</name>
    <dbReference type="NCBI Taxonomy" id="2170551"/>
    <lineage>
        <taxon>Bacteria</taxon>
        <taxon>Pseudomonadati</taxon>
        <taxon>Pseudomonadota</taxon>
        <taxon>Alphaproteobacteria</taxon>
        <taxon>Caulobacterales</taxon>
        <taxon>Caulobacteraceae</taxon>
        <taxon>Phenylobacterium</taxon>
    </lineage>
</organism>
<evidence type="ECO:0000256" key="8">
    <source>
        <dbReference type="PROSITE-ProRule" id="PRU01360"/>
    </source>
</evidence>
<keyword evidence="10" id="KW-0732">Signal</keyword>
<feature type="signal peptide" evidence="10">
    <location>
        <begin position="1"/>
        <end position="26"/>
    </location>
</feature>
<feature type="domain" description="TonB-dependent receptor plug" evidence="12">
    <location>
        <begin position="50"/>
        <end position="165"/>
    </location>
</feature>
<feature type="chain" id="PRO_5016360768" description="TonB-dependent receptor" evidence="10">
    <location>
        <begin position="27"/>
        <end position="996"/>
    </location>
</feature>
<evidence type="ECO:0000256" key="10">
    <source>
        <dbReference type="SAM" id="SignalP"/>
    </source>
</evidence>
<dbReference type="Pfam" id="PF00593">
    <property type="entry name" value="TonB_dep_Rec_b-barrel"/>
    <property type="match status" value="1"/>
</dbReference>
<evidence type="ECO:0008006" key="15">
    <source>
        <dbReference type="Google" id="ProtNLM"/>
    </source>
</evidence>
<evidence type="ECO:0000256" key="1">
    <source>
        <dbReference type="ARBA" id="ARBA00004571"/>
    </source>
</evidence>
<dbReference type="AlphaFoldDB" id="A0A328AKL0"/>
<evidence type="ECO:0000256" key="9">
    <source>
        <dbReference type="RuleBase" id="RU003357"/>
    </source>
</evidence>
<feature type="domain" description="TonB-dependent receptor-like beta-barrel" evidence="11">
    <location>
        <begin position="380"/>
        <end position="964"/>
    </location>
</feature>
<keyword evidence="4 8" id="KW-0812">Transmembrane</keyword>
<evidence type="ECO:0000256" key="3">
    <source>
        <dbReference type="ARBA" id="ARBA00022452"/>
    </source>
</evidence>
<sequence length="996" mass="107440">MNIAWKSALLGTTLFAGMTLAGVASAQTAASDNSVGEVIVTGSRIPRPNLEQPTPVSVVSSNMIQQAGPQNLGDIIVQLPAVGANSTVRANSNNFSNTAGISALDLRNLGPSRTLVLVDGQRHVNGDVSYNAVDINSIPTALVDHVEVVTGGASAIYGSDAVSGVVNIILKKRFDGFQANAQIGSYDGFGTKYSGSFMAGHSYLDDRLNVNLTGFWQKERTIWVRNVPGANDWGRITNPADLTGRVDPTFLSSRPPIRNDHIPDTIYVPHVGSEYLGPNGTLLNANTFAPQFAFDRQGNLIPVAKRTGYNSFAFGQLPADCQDCYFESDYNQEASPVDTKGADFRLAFDVTDHLHATLDAKYVQADVSNAVQPSYTFGDYQLAPDNAFIRPDLAAALAGTDAADYPFISAFLQPGGRTQDITRKTYRVVAGLNGDFDAGFSTVKWDASLNYGKVKNHITNNSLMITENFAAALDSVIDPATGKPACRINVASAPQTGIGAGAAPGCVPYNPFGQQNNAAVFGYSFGSFATRDTLSQEVASLNANFDTSRFFNLQGGPIGVAVGAEYRMERTKDVNDPALVNGSTENLSSDSSGGYNVKEAYVEVNAPVFKGFAPLLDELTFDAAYRGADYSTVGNVGAYKFSGTYGPVSWLKLRSTYSRAIRAPNISEAFQPPSPGYFNVTDPCSVENITGHANYAANCAKQGIPTGFVANLNSSIVGQSSGNPNLDPEKSISYTGGIVFQPPVVPGLAVTLDFYAIKIKDAITQVAAQDIINNCYDSANLDPSYCSLFTRGADGNINFVKTTFVNASKLYTQGYELHVTYNHDVSPLTSRWRPTEWMTGAIGFDMTVDYIARLRNFPFQGDPSNYQVLEGRPVNASNEGTPRLRGLAAVNYKQGPWTVNWQTRYVGKAALFNLDPVSVDRSEERNVPFISPTFYHDVSVHYRLDDRFGKPLEGSEVYAGVNNLFGEDPPFMTIGAGNDLAYDLGRFFFMGFTYRH</sequence>
<dbReference type="InterPro" id="IPR000531">
    <property type="entry name" value="Beta-barrel_TonB"/>
</dbReference>
<comment type="subcellular location">
    <subcellularLocation>
        <location evidence="1 8">Cell outer membrane</location>
        <topology evidence="1 8">Multi-pass membrane protein</topology>
    </subcellularLocation>
</comment>
<dbReference type="Pfam" id="PF07715">
    <property type="entry name" value="Plug"/>
    <property type="match status" value="1"/>
</dbReference>
<evidence type="ECO:0000313" key="14">
    <source>
        <dbReference type="Proteomes" id="UP000249254"/>
    </source>
</evidence>
<dbReference type="Proteomes" id="UP000249254">
    <property type="component" value="Unassembled WGS sequence"/>
</dbReference>
<keyword evidence="5 9" id="KW-0798">TonB box</keyword>
<evidence type="ECO:0000259" key="11">
    <source>
        <dbReference type="Pfam" id="PF00593"/>
    </source>
</evidence>
<dbReference type="Gene3D" id="2.40.170.20">
    <property type="entry name" value="TonB-dependent receptor, beta-barrel domain"/>
    <property type="match status" value="1"/>
</dbReference>
<dbReference type="InterPro" id="IPR036942">
    <property type="entry name" value="Beta-barrel_TonB_sf"/>
</dbReference>
<keyword evidence="7 8" id="KW-0998">Cell outer membrane</keyword>
<keyword evidence="3 8" id="KW-1134">Transmembrane beta strand</keyword>
<comment type="caution">
    <text evidence="13">The sequence shown here is derived from an EMBL/GenBank/DDBJ whole genome shotgun (WGS) entry which is preliminary data.</text>
</comment>
<evidence type="ECO:0000256" key="4">
    <source>
        <dbReference type="ARBA" id="ARBA00022692"/>
    </source>
</evidence>
<evidence type="ECO:0000256" key="7">
    <source>
        <dbReference type="ARBA" id="ARBA00023237"/>
    </source>
</evidence>
<keyword evidence="2 8" id="KW-0813">Transport</keyword>
<keyword evidence="14" id="KW-1185">Reference proteome</keyword>